<dbReference type="FunFam" id="2.40.30.10:FF:000008">
    <property type="entry name" value="Translation initiation factor IF-2"/>
    <property type="match status" value="1"/>
</dbReference>
<keyword evidence="11" id="KW-0175">Coiled coil</keyword>
<keyword evidence="6 9" id="KW-0648">Protein biosynthesis</keyword>
<evidence type="ECO:0000256" key="7">
    <source>
        <dbReference type="ARBA" id="ARBA00023134"/>
    </source>
</evidence>
<feature type="compositionally biased region" description="Basic and acidic residues" evidence="12">
    <location>
        <begin position="158"/>
        <end position="174"/>
    </location>
</feature>
<dbReference type="InterPro" id="IPR044145">
    <property type="entry name" value="IF2_II"/>
</dbReference>
<dbReference type="CDD" id="cd01887">
    <property type="entry name" value="IF2_eIF5B"/>
    <property type="match status" value="1"/>
</dbReference>
<protein>
    <recommendedName>
        <fullName evidence="2 9">Translation initiation factor IF-2</fullName>
    </recommendedName>
</protein>
<evidence type="ECO:0000313" key="15">
    <source>
        <dbReference type="Proteomes" id="UP000263040"/>
    </source>
</evidence>
<evidence type="ECO:0000256" key="9">
    <source>
        <dbReference type="HAMAP-Rule" id="MF_00100"/>
    </source>
</evidence>
<dbReference type="FunFam" id="3.40.50.300:FF:000019">
    <property type="entry name" value="Translation initiation factor IF-2"/>
    <property type="match status" value="1"/>
</dbReference>
<feature type="binding site" evidence="9">
    <location>
        <begin position="403"/>
        <end position="410"/>
    </location>
    <ligand>
        <name>GTP</name>
        <dbReference type="ChEBI" id="CHEBI:37565"/>
    </ligand>
</feature>
<dbReference type="SUPFAM" id="SSF52156">
    <property type="entry name" value="Initiation factor IF2/eIF5b, domain 3"/>
    <property type="match status" value="1"/>
</dbReference>
<comment type="function">
    <text evidence="8 9 10">One of the essential components for the initiation of protein synthesis. Protects formylmethionyl-tRNA from spontaneous hydrolysis and promotes its binding to the 30S ribosomal subunits. Also involved in the hydrolysis of GTP during the formation of the 70S ribosomal complex.</text>
</comment>
<dbReference type="CDD" id="cd03692">
    <property type="entry name" value="mtIF2_IVc"/>
    <property type="match status" value="1"/>
</dbReference>
<dbReference type="GO" id="GO:0005525">
    <property type="term" value="F:GTP binding"/>
    <property type="evidence" value="ECO:0007669"/>
    <property type="project" value="UniProtKB-KW"/>
</dbReference>
<evidence type="ECO:0000256" key="12">
    <source>
        <dbReference type="SAM" id="MobiDB-lite"/>
    </source>
</evidence>
<evidence type="ECO:0000256" key="6">
    <source>
        <dbReference type="ARBA" id="ARBA00022917"/>
    </source>
</evidence>
<keyword evidence="7 9" id="KW-0342">GTP-binding</keyword>
<keyword evidence="3 9" id="KW-0963">Cytoplasm</keyword>
<dbReference type="GO" id="GO:0003743">
    <property type="term" value="F:translation initiation factor activity"/>
    <property type="evidence" value="ECO:0007669"/>
    <property type="project" value="UniProtKB-UniRule"/>
</dbReference>
<dbReference type="InterPro" id="IPR009000">
    <property type="entry name" value="Transl_B-barrel_sf"/>
</dbReference>
<evidence type="ECO:0000313" key="14">
    <source>
        <dbReference type="EMBL" id="AXX90742.1"/>
    </source>
</evidence>
<dbReference type="InterPro" id="IPR000178">
    <property type="entry name" value="TF_IF2_bacterial-like"/>
</dbReference>
<feature type="binding site" evidence="9">
    <location>
        <begin position="503"/>
        <end position="506"/>
    </location>
    <ligand>
        <name>GTP</name>
        <dbReference type="ChEBI" id="CHEBI:37565"/>
    </ligand>
</feature>
<sequence>MSDKVRVYEIAEEAGASSADVIAKAKDLNIELKSPQSAVSYEDAEEITKYIMTGNSSRLPSKPVSKAKKIVEKITEEIAEEEVQETKIELEKVEVIEKKEPEVTKKPELKKVIISKPISKPALKPAQEEFDKPEVNPDNASKIVPKRRGLVIVKKNKPKDEEEVVKSYDSDAQPRKQMKSLSEILGANEEDDKSNSDNYNLSEEQRKNRIKKEKKKSVVKAQDHGKKLEVDRAYTDDFVSSDDSLLGEEVVLLDMDLGDGFKIFDEPKPQNPAKQSRSSRPAAFGNAPQGLKRGKRKKRIVRTQEEIEITEVTIPEDIRVYEFAEACGKSPAEVITVLFSLGMMVTKNDFLKQDELEILGEEFGIEVTVSDALEDVNYVSDYHDEDIDESTFVTRPPVVTIMGHVDHGKTSLLDKIRSSKVAKGEAGGITQHISSYTVEKNGQKITFVDTPGHAAFSAMRARGSAITDIVIIVVAADDGVKPQTEEVISHAKASGCPIIVAINKMDKETANPDMVKAQMAERDLTPIDWGGNTEFIGVSALTGEGIEELLENILIQAELLELKADPTAKAKAAVVESSLEKGRGPVATIIVQNGTLRIGDNIVCDTTFGRVKAITDDNGNPVKELGLSETGTVLGLNDVPTTGSVMVVQDTDKEARDIATTRAEHARAKELSKSTKVSLEEMSGLIAEGKIKALPVIIKTDVGGSLEAIKGSLEKIANEEVKVKVIHAAVGGITESDLVLAGASEGCIILGFNVRPTGSVKAKAKADGVTINTYSIIYDLIDDVKDTLSGMMSAVIREENTGQAEVRDTFVVPKVGTVAGCLVTDGKVIRGGHARIIRDGVVTYTGKISSLKRFKDDAKEVANGYECGIMFDKFNDIKPGDFIETFIQIEEKVSVDRK</sequence>
<dbReference type="InterPro" id="IPR027417">
    <property type="entry name" value="P-loop_NTPase"/>
</dbReference>
<feature type="coiled-coil region" evidence="11">
    <location>
        <begin position="64"/>
        <end position="96"/>
    </location>
</feature>
<evidence type="ECO:0000256" key="2">
    <source>
        <dbReference type="ARBA" id="ARBA00020675"/>
    </source>
</evidence>
<evidence type="ECO:0000259" key="13">
    <source>
        <dbReference type="PROSITE" id="PS51722"/>
    </source>
</evidence>
<dbReference type="FunFam" id="3.40.50.10050:FF:000001">
    <property type="entry name" value="Translation initiation factor IF-2"/>
    <property type="match status" value="1"/>
</dbReference>
<gene>
    <name evidence="9 14" type="primary">infB</name>
    <name evidence="14" type="ORF">ASUIS_2324</name>
</gene>
<dbReference type="PROSITE" id="PS01176">
    <property type="entry name" value="IF2"/>
    <property type="match status" value="1"/>
</dbReference>
<dbReference type="HAMAP" id="MF_00100_B">
    <property type="entry name" value="IF_2_B"/>
    <property type="match status" value="1"/>
</dbReference>
<dbReference type="GO" id="GO:0005829">
    <property type="term" value="C:cytosol"/>
    <property type="evidence" value="ECO:0007669"/>
    <property type="project" value="TreeGrafter"/>
</dbReference>
<dbReference type="InterPro" id="IPR005225">
    <property type="entry name" value="Small_GTP-bd"/>
</dbReference>
<feature type="region of interest" description="G-domain" evidence="9">
    <location>
        <begin position="397"/>
        <end position="545"/>
    </location>
</feature>
<keyword evidence="5 9" id="KW-0547">Nucleotide-binding</keyword>
<dbReference type="InterPro" id="IPR036925">
    <property type="entry name" value="TIF_IF2_dom3_sf"/>
</dbReference>
<dbReference type="KEGG" id="asui:ASUIS_2324"/>
<organism evidence="14 15">
    <name type="scientific">Arcobacter suis CECT 7833</name>
    <dbReference type="NCBI Taxonomy" id="663365"/>
    <lineage>
        <taxon>Bacteria</taxon>
        <taxon>Pseudomonadati</taxon>
        <taxon>Campylobacterota</taxon>
        <taxon>Epsilonproteobacteria</taxon>
        <taxon>Campylobacterales</taxon>
        <taxon>Arcobacteraceae</taxon>
        <taxon>Arcobacter</taxon>
    </lineage>
</organism>
<evidence type="ECO:0000256" key="4">
    <source>
        <dbReference type="ARBA" id="ARBA00022540"/>
    </source>
</evidence>
<feature type="region of interest" description="Disordered" evidence="12">
    <location>
        <begin position="124"/>
        <end position="224"/>
    </location>
</feature>
<feature type="compositionally biased region" description="Basic residues" evidence="12">
    <location>
        <begin position="144"/>
        <end position="157"/>
    </location>
</feature>
<dbReference type="NCBIfam" id="TIGR00487">
    <property type="entry name" value="IF-2"/>
    <property type="match status" value="1"/>
</dbReference>
<dbReference type="GO" id="GO:0003924">
    <property type="term" value="F:GTPase activity"/>
    <property type="evidence" value="ECO:0007669"/>
    <property type="project" value="UniProtKB-UniRule"/>
</dbReference>
<dbReference type="InterPro" id="IPR053905">
    <property type="entry name" value="EF-G-like_DII"/>
</dbReference>
<evidence type="ECO:0000256" key="8">
    <source>
        <dbReference type="ARBA" id="ARBA00025162"/>
    </source>
</evidence>
<evidence type="ECO:0000256" key="10">
    <source>
        <dbReference type="RuleBase" id="RU000644"/>
    </source>
</evidence>
<evidence type="ECO:0000256" key="3">
    <source>
        <dbReference type="ARBA" id="ARBA00022490"/>
    </source>
</evidence>
<feature type="compositionally biased region" description="Basic and acidic residues" evidence="12">
    <location>
        <begin position="126"/>
        <end position="135"/>
    </location>
</feature>
<accession>A0AAD0SSV8</accession>
<dbReference type="CDD" id="cd03702">
    <property type="entry name" value="IF2_mtIF2_II"/>
    <property type="match status" value="1"/>
</dbReference>
<evidence type="ECO:0000256" key="11">
    <source>
        <dbReference type="SAM" id="Coils"/>
    </source>
</evidence>
<evidence type="ECO:0000256" key="1">
    <source>
        <dbReference type="ARBA" id="ARBA00007733"/>
    </source>
</evidence>
<dbReference type="AlphaFoldDB" id="A0AAD0SSV8"/>
<dbReference type="FunFam" id="2.40.30.10:FF:000054">
    <property type="entry name" value="Translation initiation factor IF-2"/>
    <property type="match status" value="1"/>
</dbReference>
<dbReference type="InterPro" id="IPR015760">
    <property type="entry name" value="TIF_IF2"/>
</dbReference>
<dbReference type="Pfam" id="PF04760">
    <property type="entry name" value="IF2_N"/>
    <property type="match status" value="2"/>
</dbReference>
<proteinExistence type="inferred from homology"/>
<keyword evidence="4 9" id="KW-0396">Initiation factor</keyword>
<dbReference type="InterPro" id="IPR006847">
    <property type="entry name" value="IF2_N"/>
</dbReference>
<dbReference type="Gene3D" id="2.40.30.10">
    <property type="entry name" value="Translation factors"/>
    <property type="match status" value="2"/>
</dbReference>
<comment type="similarity">
    <text evidence="1 9 10">Belongs to the TRAFAC class translation factor GTPase superfamily. Classic translation factor GTPase family. IF-2 subfamily.</text>
</comment>
<feature type="domain" description="Tr-type G" evidence="13">
    <location>
        <begin position="394"/>
        <end position="563"/>
    </location>
</feature>
<feature type="compositionally biased region" description="Basic residues" evidence="12">
    <location>
        <begin position="208"/>
        <end position="218"/>
    </location>
</feature>
<dbReference type="Pfam" id="PF22042">
    <property type="entry name" value="EF-G_D2"/>
    <property type="match status" value="1"/>
</dbReference>
<dbReference type="NCBIfam" id="TIGR00231">
    <property type="entry name" value="small_GTP"/>
    <property type="match status" value="1"/>
</dbReference>
<dbReference type="Gene3D" id="3.40.50.300">
    <property type="entry name" value="P-loop containing nucleotide triphosphate hydrolases"/>
    <property type="match status" value="1"/>
</dbReference>
<reference evidence="14 15" key="1">
    <citation type="submission" date="2018-08" db="EMBL/GenBank/DDBJ databases">
        <title>Complete genome of the Arcobacter suis type strain LMG 26152.</title>
        <authorList>
            <person name="Miller W.G."/>
            <person name="Yee E."/>
            <person name="Bono J.L."/>
        </authorList>
    </citation>
    <scope>NUCLEOTIDE SEQUENCE [LARGE SCALE GENOMIC DNA]</scope>
    <source>
        <strain evidence="14 15">CECT 7833</strain>
    </source>
</reference>
<evidence type="ECO:0000256" key="5">
    <source>
        <dbReference type="ARBA" id="ARBA00022741"/>
    </source>
</evidence>
<feature type="binding site" evidence="9">
    <location>
        <begin position="449"/>
        <end position="453"/>
    </location>
    <ligand>
        <name>GTP</name>
        <dbReference type="ChEBI" id="CHEBI:37565"/>
    </ligand>
</feature>
<dbReference type="Gene3D" id="3.40.50.10050">
    <property type="entry name" value="Translation initiation factor IF- 2, domain 3"/>
    <property type="match status" value="1"/>
</dbReference>
<dbReference type="PROSITE" id="PS51722">
    <property type="entry name" value="G_TR_2"/>
    <property type="match status" value="1"/>
</dbReference>
<dbReference type="Gene3D" id="1.10.10.2480">
    <property type="match status" value="1"/>
</dbReference>
<dbReference type="EMBL" id="CP032100">
    <property type="protein sequence ID" value="AXX90742.1"/>
    <property type="molecule type" value="Genomic_DNA"/>
</dbReference>
<dbReference type="Pfam" id="PF11987">
    <property type="entry name" value="IF-2"/>
    <property type="match status" value="1"/>
</dbReference>
<dbReference type="SUPFAM" id="SSF52540">
    <property type="entry name" value="P-loop containing nucleoside triphosphate hydrolases"/>
    <property type="match status" value="1"/>
</dbReference>
<dbReference type="PANTHER" id="PTHR43381:SF5">
    <property type="entry name" value="TR-TYPE G DOMAIN-CONTAINING PROTEIN"/>
    <property type="match status" value="1"/>
</dbReference>
<comment type="subcellular location">
    <subcellularLocation>
        <location evidence="9">Cytoplasm</location>
    </subcellularLocation>
</comment>
<name>A0AAD0SSV8_9BACT</name>
<dbReference type="PANTHER" id="PTHR43381">
    <property type="entry name" value="TRANSLATION INITIATION FACTOR IF-2-RELATED"/>
    <property type="match status" value="1"/>
</dbReference>
<dbReference type="Proteomes" id="UP000263040">
    <property type="component" value="Chromosome"/>
</dbReference>
<dbReference type="RefSeq" id="WP_118887315.1">
    <property type="nucleotide sequence ID" value="NZ_CP032100.1"/>
</dbReference>
<dbReference type="SUPFAM" id="SSF50447">
    <property type="entry name" value="Translation proteins"/>
    <property type="match status" value="2"/>
</dbReference>
<dbReference type="InterPro" id="IPR023115">
    <property type="entry name" value="TIF_IF2_dom3"/>
</dbReference>
<dbReference type="Pfam" id="PF00009">
    <property type="entry name" value="GTP_EFTU"/>
    <property type="match status" value="1"/>
</dbReference>
<feature type="region of interest" description="Disordered" evidence="12">
    <location>
        <begin position="263"/>
        <end position="297"/>
    </location>
</feature>
<dbReference type="InterPro" id="IPR000795">
    <property type="entry name" value="T_Tr_GTP-bd_dom"/>
</dbReference>
<keyword evidence="15" id="KW-1185">Reference proteome</keyword>